<dbReference type="EMBL" id="JBJQOH010000005">
    <property type="protein sequence ID" value="KAL3686603.1"/>
    <property type="molecule type" value="Genomic_DNA"/>
</dbReference>
<dbReference type="AlphaFoldDB" id="A0ABD3H5L9"/>
<organism evidence="1 2">
    <name type="scientific">Riccia sorocarpa</name>
    <dbReference type="NCBI Taxonomy" id="122646"/>
    <lineage>
        <taxon>Eukaryota</taxon>
        <taxon>Viridiplantae</taxon>
        <taxon>Streptophyta</taxon>
        <taxon>Embryophyta</taxon>
        <taxon>Marchantiophyta</taxon>
        <taxon>Marchantiopsida</taxon>
        <taxon>Marchantiidae</taxon>
        <taxon>Marchantiales</taxon>
        <taxon>Ricciaceae</taxon>
        <taxon>Riccia</taxon>
    </lineage>
</organism>
<evidence type="ECO:0000313" key="2">
    <source>
        <dbReference type="Proteomes" id="UP001633002"/>
    </source>
</evidence>
<evidence type="ECO:0000313" key="1">
    <source>
        <dbReference type="EMBL" id="KAL3686603.1"/>
    </source>
</evidence>
<dbReference type="Proteomes" id="UP001633002">
    <property type="component" value="Unassembled WGS sequence"/>
</dbReference>
<name>A0ABD3H5L9_9MARC</name>
<sequence length="642" mass="71237">MDSEELSLVCLRCAQSGEREYLQCNLATGQIEVRESFLAIRFKLQLGSVFVSREILSPADKVHTISVDAKDSLKGRSWIVSLGTVHIVYGLSLSPGFRSTESQSVGCEDAIDAGPREELIPTVPSFNFRSSTPSTPAASGIESDPYSGWIGVPRDPHLVSAFGACMTVSGANELGKLQLAQFTFQRVLELPVAYNGNQIFELPPVSAVEAIKRNGFRRGMDRRFDCYLWTRLITSDVGHGRKKHFEISSISHAYCVAACGAKTYFVLPSKGKKTSPLPDEANHLSRWAIHVGTHCHPPRSSAPRHLVDLVQETVKEEFVKSPSSPPSVVRKKTTASLVDKIANSGLIIDMTEEEKYEVFRGISTVAHPDKVLNMIKCIKRSSSPLGELSEIASMQKNTIYRTLQRSLFPGQGGKDSRCFIFKMGAKGRGSGLHTKQGILPEKRTEHVELCHWIRDSRTVFEAYKVAQEIQEWWKSNVIRSKLKEMQGWLYWWVLRIRQWGNFMREARNRYFIRRDTPVAVVSQRAAPVAAQHAAPVASQHAGPSRNTPVVGVISSEDDTLEENIVFDSQLPRRDGEGNEAKSSPAVLLLDSDSDVNIRAHDVHLSRTAGHASTAELTPVTQHGLPVSEETHVCISLTMDDNK</sequence>
<gene>
    <name evidence="1" type="ORF">R1sor_009177</name>
</gene>
<protein>
    <submittedName>
        <fullName evidence="1">Uncharacterized protein</fullName>
    </submittedName>
</protein>
<comment type="caution">
    <text evidence="1">The sequence shown here is derived from an EMBL/GenBank/DDBJ whole genome shotgun (WGS) entry which is preliminary data.</text>
</comment>
<proteinExistence type="predicted"/>
<accession>A0ABD3H5L9</accession>
<keyword evidence="2" id="KW-1185">Reference proteome</keyword>
<reference evidence="1 2" key="1">
    <citation type="submission" date="2024-09" db="EMBL/GenBank/DDBJ databases">
        <title>Chromosome-scale assembly of Riccia sorocarpa.</title>
        <authorList>
            <person name="Paukszto L."/>
        </authorList>
    </citation>
    <scope>NUCLEOTIDE SEQUENCE [LARGE SCALE GENOMIC DNA]</scope>
    <source>
        <strain evidence="1">LP-2024</strain>
        <tissue evidence="1">Aerial parts of the thallus</tissue>
    </source>
</reference>